<dbReference type="Proteomes" id="UP000676336">
    <property type="component" value="Unassembled WGS sequence"/>
</dbReference>
<dbReference type="Pfam" id="PF03496">
    <property type="entry name" value="ADPrib_exo_Tox"/>
    <property type="match status" value="1"/>
</dbReference>
<proteinExistence type="predicted"/>
<dbReference type="Gene3D" id="3.90.176.10">
    <property type="entry name" value="Toxin ADP-ribosyltransferase, Chain A, domain 1"/>
    <property type="match status" value="1"/>
</dbReference>
<dbReference type="Proteomes" id="UP000663824">
    <property type="component" value="Unassembled WGS sequence"/>
</dbReference>
<dbReference type="PANTHER" id="PTHR46630">
    <property type="entry name" value="TETRATRICOPEPTIDE REPEAT PROTEIN 29"/>
    <property type="match status" value="1"/>
</dbReference>
<dbReference type="InterPro" id="IPR003540">
    <property type="entry name" value="ADP-ribosyltransferase"/>
</dbReference>
<evidence type="ECO:0000256" key="3">
    <source>
        <dbReference type="ARBA" id="ARBA00022737"/>
    </source>
</evidence>
<dbReference type="EMBL" id="CAJOBI010001748">
    <property type="protein sequence ID" value="CAF3897712.1"/>
    <property type="molecule type" value="Genomic_DNA"/>
</dbReference>
<evidence type="ECO:0000313" key="10">
    <source>
        <dbReference type="EMBL" id="CAF3897712.1"/>
    </source>
</evidence>
<dbReference type="InterPro" id="IPR051476">
    <property type="entry name" value="Bac_ResReg_Asp_Phosphatase"/>
</dbReference>
<dbReference type="InterPro" id="IPR011990">
    <property type="entry name" value="TPR-like_helical_dom_sf"/>
</dbReference>
<dbReference type="AlphaFoldDB" id="A0A816M034"/>
<dbReference type="GO" id="GO:0005737">
    <property type="term" value="C:cytoplasm"/>
    <property type="evidence" value="ECO:0007669"/>
    <property type="project" value="UniProtKB-SubCell"/>
</dbReference>
<accession>A0A816M034</accession>
<dbReference type="SUPFAM" id="SSF56399">
    <property type="entry name" value="ADP-ribosylation"/>
    <property type="match status" value="1"/>
</dbReference>
<dbReference type="EMBL" id="CAJNRE010001379">
    <property type="protein sequence ID" value="CAF1939833.1"/>
    <property type="molecule type" value="Genomic_DNA"/>
</dbReference>
<sequence length="1066" mass="124499">MDEYVNIIWYDENLSDQTKDILTTIHYRMFQCINIEALQKIIHDDIHNNEKILLILSGNMDHELILKTIHNERHIVLIFILVGSLDISLEAYNKIYGIYTNYETLEKKLLVQARILNHQAVAFVFDEKLNERSMEELIDKPEVGLFDTHCRFSDDRFVTSSTKENLLRYCRQCYASNPTQLKHIDEFERNYQSKDAIRWYTKDCFLFSSLNKCLRKQSGHVYDCDMVYFAADLSIQIQLEWKKLREENDVTLNPFHFYRGLNLPEDEVIQIQKYLGKSITTKGFLSTTRSCDIAKIFAANVVFDIEIDPQLENIVYADISNYSQIPDEEEILIDFGTSFRVIDVTSDADNLWIVHLASVNEVNKVVDSYIETKKLEHVDDVIIATGLVFFGHKERACRFLRESLNSTNDNMQKFELNCELGEIHAQFSEFTLAANYLQEAHCLCRLHFPNLVRLYSVTFWPAMMYACSNRYDRVFDYLGMQLEFPDPQPYSLSRIYGCSWSYLVTNEESLRFNPYRAAYNHLQRRLITNKKNNDILSKIHFCLSLIHLKCDRNAIAPQPLDESLVHLKQSRRLATDKSSDFLILYYYHMGVIYESKERYHEAKRYYRRIVSIVLHNSKHHKDLILVHVRIAACDAALKMYKQSIEQYIQALKESQMIGDSILVGKIQAHLGITYFEAHQYDKAVEQFIDVATLLDVISRPFLYEIYLIIGETLLKVNDVDKALLYYKSFLDRNENVDQCDTELWCDTCERIFYIYYSKSLFGDSIINAKRMLEVRKKTCPHDFDEILNIQLLIAHCYHINNDWQEAINYFDMAYDTLGKKTSDISIQDCNPLISSHGLLIKSLLAIMYRTIHNYDQAIYHANIALETEEKRMSRDKIIIASCYDFIGWCHYIKNEYEQALDFCNRGLHLLHTCIPDCDTRCCSIYHSLGVIFLELGDLKQSFSYCMKGIHILSGNINADNNNKRSLAHFYSLLERIFKEKHDLLKRITYMGNLSISAEVQQSSQLSPCTESNDIVHSRTMLSTTNTQALFTTEEDNAYWIMTTAKFEPIDSSDAGDSLHMIQLDES</sequence>
<evidence type="ECO:0000313" key="9">
    <source>
        <dbReference type="EMBL" id="CAF1939833.1"/>
    </source>
</evidence>
<dbReference type="PROSITE" id="PS51996">
    <property type="entry name" value="TR_MART"/>
    <property type="match status" value="1"/>
</dbReference>
<keyword evidence="3" id="KW-0677">Repeat</keyword>
<evidence type="ECO:0000256" key="6">
    <source>
        <dbReference type="ARBA" id="ARBA00044739"/>
    </source>
</evidence>
<dbReference type="GO" id="GO:0005576">
    <property type="term" value="C:extracellular region"/>
    <property type="evidence" value="ECO:0007669"/>
    <property type="project" value="InterPro"/>
</dbReference>
<dbReference type="SMART" id="SM00028">
    <property type="entry name" value="TPR"/>
    <property type="match status" value="9"/>
</dbReference>
<dbReference type="Gene3D" id="1.25.40.10">
    <property type="entry name" value="Tetratricopeptide repeat domain"/>
    <property type="match status" value="3"/>
</dbReference>
<evidence type="ECO:0000256" key="7">
    <source>
        <dbReference type="PROSITE-ProRule" id="PRU00339"/>
    </source>
</evidence>
<keyword evidence="4 7" id="KW-0802">TPR repeat</keyword>
<dbReference type="PANTHER" id="PTHR46630:SF1">
    <property type="entry name" value="TETRATRICOPEPTIDE REPEAT PROTEIN 29"/>
    <property type="match status" value="1"/>
</dbReference>
<dbReference type="PROSITE" id="PS50005">
    <property type="entry name" value="TPR"/>
    <property type="match status" value="2"/>
</dbReference>
<reference evidence="9" key="1">
    <citation type="submission" date="2021-02" db="EMBL/GenBank/DDBJ databases">
        <authorList>
            <person name="Nowell W R."/>
        </authorList>
    </citation>
    <scope>NUCLEOTIDE SEQUENCE</scope>
</reference>
<dbReference type="SUPFAM" id="SSF48452">
    <property type="entry name" value="TPR-like"/>
    <property type="match status" value="2"/>
</dbReference>
<keyword evidence="2" id="KW-0963">Cytoplasm</keyword>
<feature type="repeat" description="TPR" evidence="7">
    <location>
        <begin position="703"/>
        <end position="736"/>
    </location>
</feature>
<dbReference type="InterPro" id="IPR019734">
    <property type="entry name" value="TPR_rpt"/>
</dbReference>
<feature type="repeat" description="TPR" evidence="7">
    <location>
        <begin position="583"/>
        <end position="616"/>
    </location>
</feature>
<protein>
    <recommendedName>
        <fullName evidence="5">Tetratricopeptide repeat protein 29</fullName>
    </recommendedName>
</protein>
<feature type="domain" description="ADP ribosyltransferase" evidence="8">
    <location>
        <begin position="190"/>
        <end position="346"/>
    </location>
</feature>
<organism evidence="9 11">
    <name type="scientific">Rotaria magnacalcarata</name>
    <dbReference type="NCBI Taxonomy" id="392030"/>
    <lineage>
        <taxon>Eukaryota</taxon>
        <taxon>Metazoa</taxon>
        <taxon>Spiralia</taxon>
        <taxon>Gnathifera</taxon>
        <taxon>Rotifera</taxon>
        <taxon>Eurotatoria</taxon>
        <taxon>Bdelloidea</taxon>
        <taxon>Philodinida</taxon>
        <taxon>Philodinidae</taxon>
        <taxon>Rotaria</taxon>
    </lineage>
</organism>
<comment type="function">
    <text evidence="6">Axonemal protein which is implicated in axonemal and/or peri-axonemal structure assembly and regulates flagellum assembly and beating and therefore sperm motility.</text>
</comment>
<evidence type="ECO:0000313" key="11">
    <source>
        <dbReference type="Proteomes" id="UP000663824"/>
    </source>
</evidence>
<evidence type="ECO:0000256" key="5">
    <source>
        <dbReference type="ARBA" id="ARBA00040665"/>
    </source>
</evidence>
<dbReference type="Pfam" id="PF13181">
    <property type="entry name" value="TPR_8"/>
    <property type="match status" value="1"/>
</dbReference>
<gene>
    <name evidence="9" type="ORF">MBJ925_LOCUS5290</name>
    <name evidence="10" type="ORF">SMN809_LOCUS6469</name>
</gene>
<comment type="caution">
    <text evidence="9">The sequence shown here is derived from an EMBL/GenBank/DDBJ whole genome shotgun (WGS) entry which is preliminary data.</text>
</comment>
<evidence type="ECO:0000256" key="1">
    <source>
        <dbReference type="ARBA" id="ARBA00004496"/>
    </source>
</evidence>
<evidence type="ECO:0000256" key="2">
    <source>
        <dbReference type="ARBA" id="ARBA00022490"/>
    </source>
</evidence>
<evidence type="ECO:0000256" key="4">
    <source>
        <dbReference type="ARBA" id="ARBA00022803"/>
    </source>
</evidence>
<evidence type="ECO:0000259" key="8">
    <source>
        <dbReference type="Pfam" id="PF03496"/>
    </source>
</evidence>
<name>A0A816M034_9BILA</name>
<comment type="subcellular location">
    <subcellularLocation>
        <location evidence="1">Cytoplasm</location>
    </subcellularLocation>
</comment>